<feature type="domain" description="HTH cro/C1-type" evidence="2">
    <location>
        <begin position="16"/>
        <end position="70"/>
    </location>
</feature>
<protein>
    <submittedName>
        <fullName evidence="3">Helix-turn-helix domain-containing protein</fullName>
    </submittedName>
</protein>
<dbReference type="AlphaFoldDB" id="A0A937G345"/>
<organism evidence="3 4">
    <name type="scientific">Fulvivirga marina</name>
    <dbReference type="NCBI Taxonomy" id="2494733"/>
    <lineage>
        <taxon>Bacteria</taxon>
        <taxon>Pseudomonadati</taxon>
        <taxon>Bacteroidota</taxon>
        <taxon>Cytophagia</taxon>
        <taxon>Cytophagales</taxon>
        <taxon>Fulvivirgaceae</taxon>
        <taxon>Fulvivirga</taxon>
    </lineage>
</organism>
<dbReference type="Pfam" id="PF01381">
    <property type="entry name" value="HTH_3"/>
    <property type="match status" value="1"/>
</dbReference>
<evidence type="ECO:0000256" key="1">
    <source>
        <dbReference type="ARBA" id="ARBA00023125"/>
    </source>
</evidence>
<keyword evidence="4" id="KW-1185">Reference proteome</keyword>
<dbReference type="PANTHER" id="PTHR46797">
    <property type="entry name" value="HTH-TYPE TRANSCRIPTIONAL REGULATOR"/>
    <property type="match status" value="1"/>
</dbReference>
<dbReference type="GO" id="GO:0005829">
    <property type="term" value="C:cytosol"/>
    <property type="evidence" value="ECO:0007669"/>
    <property type="project" value="TreeGrafter"/>
</dbReference>
<dbReference type="InterPro" id="IPR050807">
    <property type="entry name" value="TransReg_Diox_bact_type"/>
</dbReference>
<name>A0A937G345_9BACT</name>
<dbReference type="PROSITE" id="PS50943">
    <property type="entry name" value="HTH_CROC1"/>
    <property type="match status" value="1"/>
</dbReference>
<dbReference type="EMBL" id="JAEUGD010000067">
    <property type="protein sequence ID" value="MBL6449812.1"/>
    <property type="molecule type" value="Genomic_DNA"/>
</dbReference>
<reference evidence="3" key="1">
    <citation type="submission" date="2021-01" db="EMBL/GenBank/DDBJ databases">
        <title>Fulvivirga kasyanovii gen. nov., sp nov., a novel member of the phylum Bacteroidetes isolated from seawater in a mussel farm.</title>
        <authorList>
            <person name="Zhao L.-H."/>
            <person name="Wang Z.-J."/>
        </authorList>
    </citation>
    <scope>NUCLEOTIDE SEQUENCE</scope>
    <source>
        <strain evidence="3">29W222</strain>
    </source>
</reference>
<dbReference type="InterPro" id="IPR010982">
    <property type="entry name" value="Lambda_DNA-bd_dom_sf"/>
</dbReference>
<dbReference type="PANTHER" id="PTHR46797:SF1">
    <property type="entry name" value="METHYLPHOSPHONATE SYNTHASE"/>
    <property type="match status" value="1"/>
</dbReference>
<gene>
    <name evidence="3" type="ORF">JMN32_26105</name>
</gene>
<dbReference type="InterPro" id="IPR001387">
    <property type="entry name" value="Cro/C1-type_HTH"/>
</dbReference>
<dbReference type="GO" id="GO:0003700">
    <property type="term" value="F:DNA-binding transcription factor activity"/>
    <property type="evidence" value="ECO:0007669"/>
    <property type="project" value="TreeGrafter"/>
</dbReference>
<dbReference type="GO" id="GO:0003677">
    <property type="term" value="F:DNA binding"/>
    <property type="evidence" value="ECO:0007669"/>
    <property type="project" value="UniProtKB-KW"/>
</dbReference>
<dbReference type="SUPFAM" id="SSF47413">
    <property type="entry name" value="lambda repressor-like DNA-binding domains"/>
    <property type="match status" value="1"/>
</dbReference>
<evidence type="ECO:0000313" key="4">
    <source>
        <dbReference type="Proteomes" id="UP000614216"/>
    </source>
</evidence>
<comment type="caution">
    <text evidence="3">The sequence shown here is derived from an EMBL/GenBank/DDBJ whole genome shotgun (WGS) entry which is preliminary data.</text>
</comment>
<dbReference type="SMART" id="SM00530">
    <property type="entry name" value="HTH_XRE"/>
    <property type="match status" value="1"/>
</dbReference>
<proteinExistence type="predicted"/>
<dbReference type="Gene3D" id="1.10.260.40">
    <property type="entry name" value="lambda repressor-like DNA-binding domains"/>
    <property type="match status" value="1"/>
</dbReference>
<dbReference type="RefSeq" id="WP_202859353.1">
    <property type="nucleotide sequence ID" value="NZ_JAEUGD010000067.1"/>
</dbReference>
<dbReference type="Proteomes" id="UP000614216">
    <property type="component" value="Unassembled WGS sequence"/>
</dbReference>
<keyword evidence="1" id="KW-0238">DNA-binding</keyword>
<evidence type="ECO:0000313" key="3">
    <source>
        <dbReference type="EMBL" id="MBL6449812.1"/>
    </source>
</evidence>
<evidence type="ECO:0000259" key="2">
    <source>
        <dbReference type="PROSITE" id="PS50943"/>
    </source>
</evidence>
<sequence>MANENFSLKHIFGLKIRDLRVEKGLSFQELAQKTGLSISYLSEIEKGKKYPKGDKIMQLAEALDESYDNLVSLKVSKRLQPVINLLQSDFFKEFPLHLFGLDAQKIIELISVSPEKINAFISSISLISRNYEMNQEYFYYAALRSYQEMHDNYFPDIEKAVKDFRGANKSINTIPVKKMQLEQVLLGSYGITTDRDELSEFRALKHLRSYYKSKRKKLLLNNELTDAQECFLLGREIGFQYLKLKERPMETPPQRSYNFEELLNNYKASYFSAALLMDEDAVVADVREFAQNKKWDGNQLLSFITKYNATPEMLMQRLTNILPKYFGIKNLFFLRFLGTDDFSSYELTKELHLSRAHNPHANSLNEHYCRRWISIGLIKELRSMHRLKKQIPVLAGAQISRYHETPNEYFCLTIAFPNVSNPNESMSVTIGVYIDNNLRKRIKFIDDPDIVTKVVNTTCERCSLMDCGDRIAPPYHIGNQENQNDIIDALDALEK</sequence>
<accession>A0A937G345</accession>
<dbReference type="CDD" id="cd00093">
    <property type="entry name" value="HTH_XRE"/>
    <property type="match status" value="1"/>
</dbReference>